<evidence type="ECO:0000256" key="11">
    <source>
        <dbReference type="ARBA" id="ARBA00029766"/>
    </source>
</evidence>
<keyword evidence="15" id="KW-1185">Reference proteome</keyword>
<evidence type="ECO:0000256" key="1">
    <source>
        <dbReference type="ARBA" id="ARBA00005051"/>
    </source>
</evidence>
<dbReference type="GO" id="GO:0003848">
    <property type="term" value="F:2-amino-4-hydroxy-6-hydroxymethyldihydropteridine diphosphokinase activity"/>
    <property type="evidence" value="ECO:0007669"/>
    <property type="project" value="UniProtKB-EC"/>
</dbReference>
<dbReference type="SUPFAM" id="SSF55083">
    <property type="entry name" value="6-hydroxymethyl-7,8-dihydropterin pyrophosphokinase, HPPK"/>
    <property type="match status" value="1"/>
</dbReference>
<gene>
    <name evidence="14" type="primary">folK</name>
    <name evidence="14" type="ORF">HIV01_002905</name>
</gene>
<evidence type="ECO:0000256" key="4">
    <source>
        <dbReference type="ARBA" id="ARBA00016218"/>
    </source>
</evidence>
<evidence type="ECO:0000313" key="14">
    <source>
        <dbReference type="EMBL" id="QSX75506.1"/>
    </source>
</evidence>
<protein>
    <recommendedName>
        <fullName evidence="4">2-amino-4-hydroxy-6-hydroxymethyldihydropteridine pyrophosphokinase</fullName>
        <ecNumber evidence="3">2.7.6.3</ecNumber>
    </recommendedName>
    <alternativeName>
        <fullName evidence="11">6-hydroxymethyl-7,8-dihydropterin pyrophosphokinase</fullName>
    </alternativeName>
    <alternativeName>
        <fullName evidence="12">7,8-dihydro-6-hydroxymethylpterin-pyrophosphokinase</fullName>
    </alternativeName>
</protein>
<keyword evidence="5 14" id="KW-0808">Transferase</keyword>
<dbReference type="Pfam" id="PF01288">
    <property type="entry name" value="HPPK"/>
    <property type="match status" value="1"/>
</dbReference>
<proteinExistence type="inferred from homology"/>
<comment type="pathway">
    <text evidence="1">Cofactor biosynthesis; tetrahydrofolate biosynthesis; 2-amino-4-hydroxy-6-hydroxymethyl-7,8-dihydropteridine diphosphate from 7,8-dihydroneopterin triphosphate: step 4/4.</text>
</comment>
<keyword evidence="9" id="KW-0289">Folate biosynthesis</keyword>
<evidence type="ECO:0000313" key="15">
    <source>
        <dbReference type="Proteomes" id="UP000663400"/>
    </source>
</evidence>
<feature type="domain" description="7,8-dihydro-6-hydroxymethylpterin-pyrophosphokinase" evidence="13">
    <location>
        <begin position="93"/>
        <end position="104"/>
    </location>
</feature>
<dbReference type="EC" id="2.7.6.3" evidence="3"/>
<evidence type="ECO:0000256" key="5">
    <source>
        <dbReference type="ARBA" id="ARBA00022679"/>
    </source>
</evidence>
<dbReference type="EMBL" id="CP071517">
    <property type="protein sequence ID" value="QSX75506.1"/>
    <property type="molecule type" value="Genomic_DNA"/>
</dbReference>
<reference evidence="14 15" key="1">
    <citation type="submission" date="2021-02" db="EMBL/GenBank/DDBJ databases">
        <title>Lysobacter arenosi sp. nov., isolated from soil of gangwondo yeongwol, south Korea.</title>
        <authorList>
            <person name="Kim K.R."/>
            <person name="Kim K.H."/>
            <person name="Jeon C.O."/>
        </authorList>
    </citation>
    <scope>NUCLEOTIDE SEQUENCE [LARGE SCALE GENOMIC DNA]</scope>
    <source>
        <strain evidence="14 15">R7</strain>
    </source>
</reference>
<evidence type="ECO:0000256" key="10">
    <source>
        <dbReference type="ARBA" id="ARBA00029409"/>
    </source>
</evidence>
<evidence type="ECO:0000256" key="9">
    <source>
        <dbReference type="ARBA" id="ARBA00022909"/>
    </source>
</evidence>
<dbReference type="NCBIfam" id="TIGR01498">
    <property type="entry name" value="folK"/>
    <property type="match status" value="1"/>
</dbReference>
<evidence type="ECO:0000256" key="3">
    <source>
        <dbReference type="ARBA" id="ARBA00013253"/>
    </source>
</evidence>
<dbReference type="InterPro" id="IPR035907">
    <property type="entry name" value="Hppk_sf"/>
</dbReference>
<evidence type="ECO:0000256" key="2">
    <source>
        <dbReference type="ARBA" id="ARBA00005810"/>
    </source>
</evidence>
<evidence type="ECO:0000256" key="7">
    <source>
        <dbReference type="ARBA" id="ARBA00022777"/>
    </source>
</evidence>
<evidence type="ECO:0000259" key="13">
    <source>
        <dbReference type="PROSITE" id="PS00794"/>
    </source>
</evidence>
<comment type="function">
    <text evidence="10">Catalyzes the transfer of pyrophosphate from adenosine triphosphate (ATP) to 6-hydroxymethyl-7,8-dihydropterin, an enzymatic step in folate biosynthesis pathway.</text>
</comment>
<dbReference type="PANTHER" id="PTHR43071">
    <property type="entry name" value="2-AMINO-4-HYDROXY-6-HYDROXYMETHYLDIHYDROPTERIDINE PYROPHOSPHOKINASE"/>
    <property type="match status" value="1"/>
</dbReference>
<dbReference type="PROSITE" id="PS00794">
    <property type="entry name" value="HPPK"/>
    <property type="match status" value="1"/>
</dbReference>
<sequence>MTVTAFVGLGSNLGDSTAALRAAFIALAAIDGTRLVQASRLYRTPAWGVTEQPDFINAVAMLETQRTPQQLLADLLAIERVAGRDRQADGSDRWGPRTLDLDLLLYGDAVISEPGLHVPHPHLHERAFALVPLLEIAPGVVIPGIGPAQRALAKMEPGEVEAVTYADSLDDRP</sequence>
<evidence type="ECO:0000256" key="6">
    <source>
        <dbReference type="ARBA" id="ARBA00022741"/>
    </source>
</evidence>
<dbReference type="RefSeq" id="WP_200604866.1">
    <property type="nucleotide sequence ID" value="NZ_CP071517.1"/>
</dbReference>
<evidence type="ECO:0000256" key="8">
    <source>
        <dbReference type="ARBA" id="ARBA00022840"/>
    </source>
</evidence>
<name>A0ABX7RF50_9GAMM</name>
<keyword evidence="6" id="KW-0547">Nucleotide-binding</keyword>
<dbReference type="Proteomes" id="UP000663400">
    <property type="component" value="Chromosome"/>
</dbReference>
<dbReference type="InterPro" id="IPR000550">
    <property type="entry name" value="Hppk"/>
</dbReference>
<dbReference type="PANTHER" id="PTHR43071:SF1">
    <property type="entry name" value="2-AMINO-4-HYDROXY-6-HYDROXYMETHYLDIHYDROPTERIDINE PYROPHOSPHOKINASE"/>
    <property type="match status" value="1"/>
</dbReference>
<dbReference type="Gene3D" id="3.30.70.560">
    <property type="entry name" value="7,8-Dihydro-6-hydroxymethylpterin-pyrophosphokinase HPPK"/>
    <property type="match status" value="1"/>
</dbReference>
<accession>A0ABX7RF50</accession>
<evidence type="ECO:0000256" key="12">
    <source>
        <dbReference type="ARBA" id="ARBA00033413"/>
    </source>
</evidence>
<dbReference type="CDD" id="cd00483">
    <property type="entry name" value="HPPK"/>
    <property type="match status" value="1"/>
</dbReference>
<comment type="similarity">
    <text evidence="2">Belongs to the HPPK family.</text>
</comment>
<keyword evidence="7" id="KW-0418">Kinase</keyword>
<organism evidence="14 15">
    <name type="scientific">Lysobacter arenosi</name>
    <dbReference type="NCBI Taxonomy" id="2795387"/>
    <lineage>
        <taxon>Bacteria</taxon>
        <taxon>Pseudomonadati</taxon>
        <taxon>Pseudomonadota</taxon>
        <taxon>Gammaproteobacteria</taxon>
        <taxon>Lysobacterales</taxon>
        <taxon>Lysobacteraceae</taxon>
        <taxon>Lysobacter</taxon>
    </lineage>
</organism>
<keyword evidence="8" id="KW-0067">ATP-binding</keyword>